<evidence type="ECO:0000256" key="1">
    <source>
        <dbReference type="ARBA" id="ARBA00023172"/>
    </source>
</evidence>
<accession>A0A3E2VCF1</accession>
<evidence type="ECO:0000259" key="2">
    <source>
        <dbReference type="PROSITE" id="PS51898"/>
    </source>
</evidence>
<dbReference type="AlphaFoldDB" id="A0A3E2VCF1"/>
<name>A0A3E2VCF1_CLOIN</name>
<dbReference type="EMBL" id="QVEV01000086">
    <property type="protein sequence ID" value="RGC08203.1"/>
    <property type="molecule type" value="Genomic_DNA"/>
</dbReference>
<dbReference type="CDD" id="cd00397">
    <property type="entry name" value="DNA_BRE_C"/>
    <property type="match status" value="1"/>
</dbReference>
<dbReference type="InterPro" id="IPR011010">
    <property type="entry name" value="DNA_brk_join_enz"/>
</dbReference>
<evidence type="ECO:0000313" key="3">
    <source>
        <dbReference type="EMBL" id="RGC08203.1"/>
    </source>
</evidence>
<protein>
    <submittedName>
        <fullName evidence="3">Site-specific integrase</fullName>
    </submittedName>
</protein>
<dbReference type="PROSITE" id="PS51898">
    <property type="entry name" value="TYR_RECOMBINASE"/>
    <property type="match status" value="1"/>
</dbReference>
<dbReference type="GO" id="GO:0006310">
    <property type="term" value="P:DNA recombination"/>
    <property type="evidence" value="ECO:0007669"/>
    <property type="project" value="UniProtKB-KW"/>
</dbReference>
<organism evidence="3 4">
    <name type="scientific">Clostridium innocuum</name>
    <dbReference type="NCBI Taxonomy" id="1522"/>
    <lineage>
        <taxon>Bacteria</taxon>
        <taxon>Bacillati</taxon>
        <taxon>Bacillota</taxon>
        <taxon>Clostridia</taxon>
        <taxon>Eubacteriales</taxon>
        <taxon>Clostridiaceae</taxon>
        <taxon>Clostridium</taxon>
    </lineage>
</organism>
<reference evidence="3 4" key="1">
    <citation type="submission" date="2018-08" db="EMBL/GenBank/DDBJ databases">
        <title>A genome reference for cultivated species of the human gut microbiota.</title>
        <authorList>
            <person name="Zou Y."/>
            <person name="Xue W."/>
            <person name="Luo G."/>
        </authorList>
    </citation>
    <scope>NUCLEOTIDE SEQUENCE [LARGE SCALE GENOMIC DNA]</scope>
    <source>
        <strain evidence="3 4">OF01-2LB</strain>
    </source>
</reference>
<dbReference type="GO" id="GO:0015074">
    <property type="term" value="P:DNA integration"/>
    <property type="evidence" value="ECO:0007669"/>
    <property type="project" value="InterPro"/>
</dbReference>
<evidence type="ECO:0000313" key="4">
    <source>
        <dbReference type="Proteomes" id="UP000260025"/>
    </source>
</evidence>
<gene>
    <name evidence="3" type="ORF">DXA38_22310</name>
</gene>
<feature type="domain" description="Tyr recombinase" evidence="2">
    <location>
        <begin position="1"/>
        <end position="108"/>
    </location>
</feature>
<dbReference type="Gene3D" id="1.10.443.10">
    <property type="entry name" value="Intergrase catalytic core"/>
    <property type="match status" value="1"/>
</dbReference>
<dbReference type="Pfam" id="PF00589">
    <property type="entry name" value="Phage_integrase"/>
    <property type="match status" value="1"/>
</dbReference>
<dbReference type="Proteomes" id="UP000260025">
    <property type="component" value="Unassembled WGS sequence"/>
</dbReference>
<keyword evidence="1" id="KW-0233">DNA recombination</keyword>
<dbReference type="SUPFAM" id="SSF56349">
    <property type="entry name" value="DNA breaking-rejoining enzymes"/>
    <property type="match status" value="1"/>
</dbReference>
<dbReference type="InterPro" id="IPR002104">
    <property type="entry name" value="Integrase_catalytic"/>
</dbReference>
<comment type="caution">
    <text evidence="3">The sequence shown here is derived from an EMBL/GenBank/DDBJ whole genome shotgun (WGS) entry which is preliminary data.</text>
</comment>
<dbReference type="GO" id="GO:0003677">
    <property type="term" value="F:DNA binding"/>
    <property type="evidence" value="ECO:0007669"/>
    <property type="project" value="InterPro"/>
</dbReference>
<dbReference type="InterPro" id="IPR013762">
    <property type="entry name" value="Integrase-like_cat_sf"/>
</dbReference>
<proteinExistence type="predicted"/>
<sequence>MSDILHKALQEYWKVYRTDPKGYFIVGKNSQQHINQNYINNLFKKYLKSFDFYSNEIRFHNLRDTYATLMLRNGCNVFTLKRLLGHNSFSSTARYIKCDTSDLEVAPSVSHSLEIGI</sequence>
<dbReference type="OrthoDB" id="9803188at2"/>